<dbReference type="PANTHER" id="PTHR11905:SF232">
    <property type="entry name" value="DISINTEGRIN AND METALLOPROTEINASE DOMAIN-CONTAINING PROTEIN 20"/>
    <property type="match status" value="1"/>
</dbReference>
<evidence type="ECO:0000313" key="16">
    <source>
        <dbReference type="Proteomes" id="UP000001811"/>
    </source>
</evidence>
<evidence type="ECO:0000256" key="2">
    <source>
        <dbReference type="ARBA" id="ARBA00022692"/>
    </source>
</evidence>
<dbReference type="Gene3D" id="4.10.70.10">
    <property type="entry name" value="Disintegrin domain"/>
    <property type="match status" value="1"/>
</dbReference>
<dbReference type="SMART" id="SM00050">
    <property type="entry name" value="DISIN"/>
    <property type="match status" value="1"/>
</dbReference>
<dbReference type="AlphaFoldDB" id="G1TZR0"/>
<dbReference type="Ensembl" id="ENSOCUT00000027785.2">
    <property type="protein sequence ID" value="ENSOCUP00000022584.2"/>
    <property type="gene ID" value="ENSOCUG00000026451.2"/>
</dbReference>
<dbReference type="InterPro" id="IPR036436">
    <property type="entry name" value="Disintegrin_dom_sf"/>
</dbReference>
<dbReference type="CDD" id="cd04269">
    <property type="entry name" value="ZnMc_adamalysin_II_like"/>
    <property type="match status" value="1"/>
</dbReference>
<feature type="binding site" evidence="8">
    <location>
        <position position="350"/>
    </location>
    <ligand>
        <name>Zn(2+)</name>
        <dbReference type="ChEBI" id="CHEBI:29105"/>
        <note>catalytic</note>
    </ligand>
</feature>
<evidence type="ECO:0000259" key="13">
    <source>
        <dbReference type="PROSITE" id="PS50214"/>
    </source>
</evidence>
<dbReference type="PROSITE" id="PS50026">
    <property type="entry name" value="EGF_3"/>
    <property type="match status" value="1"/>
</dbReference>
<accession>G1TZR0</accession>
<name>G1TZR0_RABIT</name>
<dbReference type="HOGENOM" id="CLU_012714_4_0_1"/>
<sequence>MAMAEVLVHMKITFLMLCLVVFLFLSGWPQTGHSQHDSHPEVVIPLRITGTDKGIQTPEWLSYRLHIADQRLTIHMKVKKIFITRHFSIFTYTDQGALIKDQPFVPKDCNYHGYVEGDPESLVALSICFGGLQGMLQTNDTLYEIKPKTHSAKFEHLVYKIDSEDTQFSSMRCRLTEEIAQQFQYQELDNSILMQSHYEGWWTHRWYTRLALVVDNARHVYLGSNISNTQNEVIELVNVMNIIYAPLDMVVVLPGIEIWNEQNPIEYAKMPAYLSRFCKWKTDIFNNRIPHDVIHLLVRHGFGSYLGLAFLGAVCDNRYNCAVNSFREKSVIQFVSTIAHELGHNYGMQHDTPGCRCASTKCIMFPSKTSSSKFSNCSYDYYWTTTIKKTCLRELPSKDSYFTRKRCGNGIIEEEEECDCGSLESCTEDPCCSTNCTLVPGAACAFGNCCRDCQLVPSGQVCRKQSNECDLPEWCNGTWHECPEDVHVQDGSPCLGMGYCYEKRCNIRDEQCRQIFGKKAKSANETCYREINTRGDRFGNCGNNSRSYLRCDIDDILCGRIQCENVMEIPPLRNHSNVHITQAHGLNCWGVDYHFGTVTPDIGDVKDGTECGEERVCINRRCVPVPAWDKECLPDMCNMNGICNSKHHCHCGNDFAPPYCQQKGYGGSIDSGPPPERKKEVPKVKKEDNSYFLLSIPLFVLLCCLLLFCCLMNRKSSEKEEQNAQTSPNQPAQKAETTPSQPQKKVPNKK</sequence>
<feature type="chain" id="PRO_5003423845" description="ADAM metallopeptidase domain 20" evidence="11">
    <location>
        <begin position="35"/>
        <end position="750"/>
    </location>
</feature>
<keyword evidence="5 7" id="KW-1015">Disulfide bond</keyword>
<dbReference type="FunFam" id="4.10.70.10:FF:000001">
    <property type="entry name" value="Disintegrin and metalloproteinase domain-containing protein 22"/>
    <property type="match status" value="1"/>
</dbReference>
<dbReference type="SMR" id="G1TZR0"/>
<dbReference type="OrthoDB" id="5951731at2759"/>
<dbReference type="GeneID" id="100358067"/>
<gene>
    <name evidence="15" type="primary">LOC100358067</name>
</gene>
<evidence type="ECO:0000256" key="11">
    <source>
        <dbReference type="SAM" id="SignalP"/>
    </source>
</evidence>
<feature type="disulfide bond" evidence="8">
    <location>
        <begin position="357"/>
        <end position="362"/>
    </location>
</feature>
<dbReference type="GO" id="GO:0004222">
    <property type="term" value="F:metalloendopeptidase activity"/>
    <property type="evidence" value="ECO:0007669"/>
    <property type="project" value="InterPro"/>
</dbReference>
<comment type="subcellular location">
    <subcellularLocation>
        <location evidence="1">Membrane</location>
        <topology evidence="1">Single-pass type I membrane protein</topology>
    </subcellularLocation>
</comment>
<feature type="disulfide bond" evidence="6">
    <location>
        <begin position="462"/>
        <end position="482"/>
    </location>
</feature>
<evidence type="ECO:0000313" key="15">
    <source>
        <dbReference type="Ensembl" id="ENSOCUP00000022584.2"/>
    </source>
</evidence>
<feature type="disulfide bond" evidence="7">
    <location>
        <begin position="651"/>
        <end position="660"/>
    </location>
</feature>
<evidence type="ECO:0000256" key="6">
    <source>
        <dbReference type="PROSITE-ProRule" id="PRU00068"/>
    </source>
</evidence>
<dbReference type="InterPro" id="IPR001762">
    <property type="entry name" value="Disintegrin_dom"/>
</dbReference>
<keyword evidence="3 10" id="KW-1133">Transmembrane helix</keyword>
<dbReference type="Pfam" id="PF08516">
    <property type="entry name" value="ADAM_CR"/>
    <property type="match status" value="1"/>
</dbReference>
<dbReference type="InterPro" id="IPR024079">
    <property type="entry name" value="MetalloPept_cat_dom_sf"/>
</dbReference>
<dbReference type="GeneTree" id="ENSGT00940000162672"/>
<protein>
    <recommendedName>
        <fullName evidence="17">ADAM metallopeptidase domain 20</fullName>
    </recommendedName>
</protein>
<feature type="signal peptide" evidence="11">
    <location>
        <begin position="1"/>
        <end position="34"/>
    </location>
</feature>
<evidence type="ECO:0000256" key="4">
    <source>
        <dbReference type="ARBA" id="ARBA00023136"/>
    </source>
</evidence>
<dbReference type="InterPro" id="IPR002870">
    <property type="entry name" value="Peptidase_M12B_N"/>
</dbReference>
<dbReference type="SUPFAM" id="SSF57552">
    <property type="entry name" value="Blood coagulation inhibitor (disintegrin)"/>
    <property type="match status" value="1"/>
</dbReference>
<evidence type="ECO:0000256" key="1">
    <source>
        <dbReference type="ARBA" id="ARBA00004479"/>
    </source>
</evidence>
<keyword evidence="4 10" id="KW-0472">Membrane</keyword>
<dbReference type="PaxDb" id="9986-ENSOCUP00000022584"/>
<reference evidence="15 16" key="1">
    <citation type="journal article" date="2011" name="Nature">
        <title>A high-resolution map of human evolutionary constraint using 29 mammals.</title>
        <authorList>
            <person name="Lindblad-Toh K."/>
            <person name="Garber M."/>
            <person name="Zuk O."/>
            <person name="Lin M.F."/>
            <person name="Parker B.J."/>
            <person name="Washietl S."/>
            <person name="Kheradpour P."/>
            <person name="Ernst J."/>
            <person name="Jordan G."/>
            <person name="Mauceli E."/>
            <person name="Ward L.D."/>
            <person name="Lowe C.B."/>
            <person name="Holloway A.K."/>
            <person name="Clamp M."/>
            <person name="Gnerre S."/>
            <person name="Alfoldi J."/>
            <person name="Beal K."/>
            <person name="Chang J."/>
            <person name="Clawson H."/>
            <person name="Cuff J."/>
            <person name="Di Palma F."/>
            <person name="Fitzgerald S."/>
            <person name="Flicek P."/>
            <person name="Guttman M."/>
            <person name="Hubisz M.J."/>
            <person name="Jaffe D.B."/>
            <person name="Jungreis I."/>
            <person name="Kent W.J."/>
            <person name="Kostka D."/>
            <person name="Lara M."/>
            <person name="Martins A.L."/>
            <person name="Massingham T."/>
            <person name="Moltke I."/>
            <person name="Raney B.J."/>
            <person name="Rasmussen M.D."/>
            <person name="Robinson J."/>
            <person name="Stark A."/>
            <person name="Vilella A.J."/>
            <person name="Wen J."/>
            <person name="Xie X."/>
            <person name="Zody M.C."/>
            <person name="Baldwin J."/>
            <person name="Bloom T."/>
            <person name="Chin C.W."/>
            <person name="Heiman D."/>
            <person name="Nicol R."/>
            <person name="Nusbaum C."/>
            <person name="Young S."/>
            <person name="Wilkinson J."/>
            <person name="Worley K.C."/>
            <person name="Kovar C.L."/>
            <person name="Muzny D.M."/>
            <person name="Gibbs R.A."/>
            <person name="Cree A."/>
            <person name="Dihn H.H."/>
            <person name="Fowler G."/>
            <person name="Jhangiani S."/>
            <person name="Joshi V."/>
            <person name="Lee S."/>
            <person name="Lewis L.R."/>
            <person name="Nazareth L.V."/>
            <person name="Okwuonu G."/>
            <person name="Santibanez J."/>
            <person name="Warren W.C."/>
            <person name="Mardis E.R."/>
            <person name="Weinstock G.M."/>
            <person name="Wilson R.K."/>
            <person name="Delehaunty K."/>
            <person name="Dooling D."/>
            <person name="Fronik C."/>
            <person name="Fulton L."/>
            <person name="Fulton B."/>
            <person name="Graves T."/>
            <person name="Minx P."/>
            <person name="Sodergren E."/>
            <person name="Birney E."/>
            <person name="Margulies E.H."/>
            <person name="Herrero J."/>
            <person name="Green E.D."/>
            <person name="Haussler D."/>
            <person name="Siepel A."/>
            <person name="Goldman N."/>
            <person name="Pollard K.S."/>
            <person name="Pedersen J.S."/>
            <person name="Lander E.S."/>
            <person name="Kellis M."/>
        </authorList>
    </citation>
    <scope>NUCLEOTIDE SEQUENCE [LARGE SCALE GENOMIC DNA]</scope>
    <source>
        <strain evidence="15 16">Thorbecke inbred</strain>
    </source>
</reference>
<evidence type="ECO:0008006" key="17">
    <source>
        <dbReference type="Google" id="ProtNLM"/>
    </source>
</evidence>
<feature type="domain" description="Peptidase M12B" evidence="14">
    <location>
        <begin position="206"/>
        <end position="382"/>
    </location>
</feature>
<feature type="transmembrane region" description="Helical" evidence="10">
    <location>
        <begin position="691"/>
        <end position="712"/>
    </location>
</feature>
<evidence type="ECO:0000259" key="12">
    <source>
        <dbReference type="PROSITE" id="PS50026"/>
    </source>
</evidence>
<dbReference type="Pfam" id="PF01421">
    <property type="entry name" value="Reprolysin"/>
    <property type="match status" value="1"/>
</dbReference>
<dbReference type="PROSITE" id="PS00427">
    <property type="entry name" value="DISINTEGRIN_1"/>
    <property type="match status" value="1"/>
</dbReference>
<dbReference type="GO" id="GO:1990913">
    <property type="term" value="C:sperm head plasma membrane"/>
    <property type="evidence" value="ECO:0007669"/>
    <property type="project" value="TreeGrafter"/>
</dbReference>
<dbReference type="Pfam" id="PF00200">
    <property type="entry name" value="Disintegrin"/>
    <property type="match status" value="1"/>
</dbReference>
<dbReference type="GO" id="GO:0006508">
    <property type="term" value="P:proteolysis"/>
    <property type="evidence" value="ECO:0007669"/>
    <property type="project" value="InterPro"/>
</dbReference>
<evidence type="ECO:0000256" key="9">
    <source>
        <dbReference type="SAM" id="MobiDB-lite"/>
    </source>
</evidence>
<dbReference type="GO" id="GO:0046872">
    <property type="term" value="F:metal ion binding"/>
    <property type="evidence" value="ECO:0007669"/>
    <property type="project" value="UniProtKB-KW"/>
</dbReference>
<dbReference type="KEGG" id="ocu:100358067"/>
<feature type="binding site" evidence="8">
    <location>
        <position position="344"/>
    </location>
    <ligand>
        <name>Zn(2+)</name>
        <dbReference type="ChEBI" id="CHEBI:29105"/>
        <note>catalytic</note>
    </ligand>
</feature>
<feature type="compositionally biased region" description="Polar residues" evidence="9">
    <location>
        <begin position="723"/>
        <end position="743"/>
    </location>
</feature>
<dbReference type="InParanoid" id="G1TZR0"/>
<dbReference type="EMBL" id="AAGW02011641">
    <property type="status" value="NOT_ANNOTATED_CDS"/>
    <property type="molecule type" value="Genomic_DNA"/>
</dbReference>
<dbReference type="Proteomes" id="UP000001811">
    <property type="component" value="Chromosome 2"/>
</dbReference>
<proteinExistence type="predicted"/>
<evidence type="ECO:0000256" key="3">
    <source>
        <dbReference type="ARBA" id="ARBA00022989"/>
    </source>
</evidence>
<organism evidence="15 16">
    <name type="scientific">Oryctolagus cuniculus</name>
    <name type="common">Rabbit</name>
    <dbReference type="NCBI Taxonomy" id="9986"/>
    <lineage>
        <taxon>Eukaryota</taxon>
        <taxon>Metazoa</taxon>
        <taxon>Chordata</taxon>
        <taxon>Craniata</taxon>
        <taxon>Vertebrata</taxon>
        <taxon>Euteleostomi</taxon>
        <taxon>Mammalia</taxon>
        <taxon>Eutheria</taxon>
        <taxon>Euarchontoglires</taxon>
        <taxon>Glires</taxon>
        <taxon>Lagomorpha</taxon>
        <taxon>Leporidae</taxon>
        <taxon>Oryctolagus</taxon>
    </lineage>
</organism>
<keyword evidence="2 10" id="KW-0812">Transmembrane</keyword>
<feature type="domain" description="Disintegrin" evidence="13">
    <location>
        <begin position="404"/>
        <end position="490"/>
    </location>
</feature>
<dbReference type="Bgee" id="ENSOCUG00000026451">
    <property type="expression patterns" value="Expressed in testis"/>
</dbReference>
<dbReference type="PROSITE" id="PS50215">
    <property type="entry name" value="ADAM_MEPRO"/>
    <property type="match status" value="1"/>
</dbReference>
<feature type="active site" evidence="8">
    <location>
        <position position="341"/>
    </location>
</feature>
<evidence type="ECO:0000259" key="14">
    <source>
        <dbReference type="PROSITE" id="PS50215"/>
    </source>
</evidence>
<dbReference type="Pfam" id="PF01562">
    <property type="entry name" value="Pep_M12B_propep"/>
    <property type="match status" value="1"/>
</dbReference>
<keyword evidence="7" id="KW-0245">EGF-like domain</keyword>
<keyword evidence="8" id="KW-0479">Metal-binding</keyword>
<comment type="caution">
    <text evidence="7">Lacks conserved residue(s) required for the propagation of feature annotation.</text>
</comment>
<feature type="domain" description="EGF-like" evidence="12">
    <location>
        <begin position="628"/>
        <end position="661"/>
    </location>
</feature>
<reference evidence="15" key="3">
    <citation type="submission" date="2025-09" db="UniProtKB">
        <authorList>
            <consortium name="Ensembl"/>
        </authorList>
    </citation>
    <scope>IDENTIFICATION</scope>
    <source>
        <strain evidence="15">Thorbecke</strain>
    </source>
</reference>
<feature type="region of interest" description="Disordered" evidence="9">
    <location>
        <begin position="720"/>
        <end position="750"/>
    </location>
</feature>
<dbReference type="OMA" id="NVSCYRA"/>
<dbReference type="InterPro" id="IPR034027">
    <property type="entry name" value="Reprolysin_adamalysin"/>
</dbReference>
<keyword evidence="16" id="KW-1185">Reference proteome</keyword>
<keyword evidence="11" id="KW-0732">Signal</keyword>
<evidence type="ECO:0000256" key="10">
    <source>
        <dbReference type="SAM" id="Phobius"/>
    </source>
</evidence>
<dbReference type="PROSITE" id="PS50214">
    <property type="entry name" value="DISINTEGRIN_2"/>
    <property type="match status" value="1"/>
</dbReference>
<keyword evidence="8" id="KW-0862">Zinc</keyword>
<dbReference type="GO" id="GO:0009897">
    <property type="term" value="C:external side of plasma membrane"/>
    <property type="evidence" value="ECO:0007669"/>
    <property type="project" value="TreeGrafter"/>
</dbReference>
<dbReference type="FunCoup" id="G1TZR0">
    <property type="interactions" value="9"/>
</dbReference>
<dbReference type="InterPro" id="IPR000742">
    <property type="entry name" value="EGF"/>
</dbReference>
<dbReference type="InterPro" id="IPR006586">
    <property type="entry name" value="ADAM_Cys-rich"/>
</dbReference>
<reference evidence="15" key="2">
    <citation type="submission" date="2025-08" db="UniProtKB">
        <authorList>
            <consortium name="Ensembl"/>
        </authorList>
    </citation>
    <scope>IDENTIFICATION</scope>
    <source>
        <strain evidence="15">Thorbecke</strain>
    </source>
</reference>
<evidence type="ECO:0000256" key="7">
    <source>
        <dbReference type="PROSITE-ProRule" id="PRU00076"/>
    </source>
</evidence>
<dbReference type="FunFam" id="3.40.390.10:FF:000002">
    <property type="entry name" value="Disintegrin and metalloproteinase domain-containing protein 22"/>
    <property type="match status" value="1"/>
</dbReference>
<dbReference type="GO" id="GO:0008584">
    <property type="term" value="P:male gonad development"/>
    <property type="evidence" value="ECO:0007669"/>
    <property type="project" value="TreeGrafter"/>
</dbReference>
<dbReference type="SMART" id="SM00608">
    <property type="entry name" value="ACR"/>
    <property type="match status" value="1"/>
</dbReference>
<dbReference type="SUPFAM" id="SSF55486">
    <property type="entry name" value="Metalloproteases ('zincins'), catalytic domain"/>
    <property type="match status" value="1"/>
</dbReference>
<dbReference type="InterPro" id="IPR001590">
    <property type="entry name" value="Peptidase_M12B"/>
</dbReference>
<feature type="binding site" evidence="8">
    <location>
        <position position="340"/>
    </location>
    <ligand>
        <name>Zn(2+)</name>
        <dbReference type="ChEBI" id="CHEBI:29105"/>
        <note>catalytic</note>
    </ligand>
</feature>
<dbReference type="PANTHER" id="PTHR11905">
    <property type="entry name" value="ADAM A DISINTEGRIN AND METALLOPROTEASE DOMAIN"/>
    <property type="match status" value="1"/>
</dbReference>
<dbReference type="eggNOG" id="KOG3607">
    <property type="taxonomic scope" value="Eukaryota"/>
</dbReference>
<evidence type="ECO:0000256" key="5">
    <source>
        <dbReference type="ARBA" id="ARBA00023157"/>
    </source>
</evidence>
<dbReference type="Gene3D" id="3.40.390.10">
    <property type="entry name" value="Collagenase (Catalytic Domain)"/>
    <property type="match status" value="1"/>
</dbReference>
<dbReference type="InterPro" id="IPR018358">
    <property type="entry name" value="Disintegrin_CS"/>
</dbReference>
<evidence type="ECO:0000256" key="8">
    <source>
        <dbReference type="PROSITE-ProRule" id="PRU00276"/>
    </source>
</evidence>